<dbReference type="Proteomes" id="UP001203423">
    <property type="component" value="Unassembled WGS sequence"/>
</dbReference>
<comment type="similarity">
    <text evidence="1">Belongs to the glycosyltransferase 2 family.</text>
</comment>
<dbReference type="InterPro" id="IPR050834">
    <property type="entry name" value="Glycosyltransf_2"/>
</dbReference>
<dbReference type="Pfam" id="PF00535">
    <property type="entry name" value="Glycos_transf_2"/>
    <property type="match status" value="1"/>
</dbReference>
<dbReference type="EMBL" id="JAKIKS010000013">
    <property type="protein sequence ID" value="MCL1123899.1"/>
    <property type="molecule type" value="Genomic_DNA"/>
</dbReference>
<sequence>MLTIFVPSYNHAKYITKTLNKILSINIPNKRVYVVDDFSSDDSVEVVRNYIKQNDTRNEIDFVCKEENKGVVDSLNVFLEKCTTDYIYLMSSDDIVVPENVLELFGIISSEPKLKYVIGGANNLILDGRETPVYKKQHDLFFGLSETDRFNELYLNSPSPILSQGTIIRKEALIAIGGWDSDIIADDYSMFLRLLSLYPRNGHDFLFLPDIICVKYRHHDTNSYTKTLRQFLMTTQVLRKYAPKNIKNEAIARKFGYYLAVSIRDLNFSAAKGILGASNFNDIALGLYYSVLLILKRLVNKCTR</sequence>
<dbReference type="PANTHER" id="PTHR43685:SF5">
    <property type="entry name" value="GLYCOSYLTRANSFERASE EPSE-RELATED"/>
    <property type="match status" value="1"/>
</dbReference>
<organism evidence="5 6">
    <name type="scientific">Shewanella surugensis</name>
    <dbReference type="NCBI Taxonomy" id="212020"/>
    <lineage>
        <taxon>Bacteria</taxon>
        <taxon>Pseudomonadati</taxon>
        <taxon>Pseudomonadota</taxon>
        <taxon>Gammaproteobacteria</taxon>
        <taxon>Alteromonadales</taxon>
        <taxon>Shewanellaceae</taxon>
        <taxon>Shewanella</taxon>
    </lineage>
</organism>
<feature type="domain" description="Glycosyltransferase 2-like" evidence="4">
    <location>
        <begin position="3"/>
        <end position="113"/>
    </location>
</feature>
<name>A0ABT0L876_9GAMM</name>
<proteinExistence type="inferred from homology"/>
<dbReference type="RefSeq" id="WP_248939179.1">
    <property type="nucleotide sequence ID" value="NZ_JAKIKS010000013.1"/>
</dbReference>
<evidence type="ECO:0000313" key="6">
    <source>
        <dbReference type="Proteomes" id="UP001203423"/>
    </source>
</evidence>
<evidence type="ECO:0000256" key="1">
    <source>
        <dbReference type="ARBA" id="ARBA00006739"/>
    </source>
</evidence>
<evidence type="ECO:0000256" key="2">
    <source>
        <dbReference type="ARBA" id="ARBA00022676"/>
    </source>
</evidence>
<dbReference type="PANTHER" id="PTHR43685">
    <property type="entry name" value="GLYCOSYLTRANSFERASE"/>
    <property type="match status" value="1"/>
</dbReference>
<dbReference type="CDD" id="cd06423">
    <property type="entry name" value="CESA_like"/>
    <property type="match status" value="1"/>
</dbReference>
<reference evidence="5 6" key="1">
    <citation type="submission" date="2022-01" db="EMBL/GenBank/DDBJ databases">
        <title>Whole genome-based taxonomy of the Shewanellaceae.</title>
        <authorList>
            <person name="Martin-Rodriguez A.J."/>
        </authorList>
    </citation>
    <scope>NUCLEOTIDE SEQUENCE [LARGE SCALE GENOMIC DNA]</scope>
    <source>
        <strain evidence="5 6">DSM 17177</strain>
    </source>
</reference>
<evidence type="ECO:0000313" key="5">
    <source>
        <dbReference type="EMBL" id="MCL1123899.1"/>
    </source>
</evidence>
<evidence type="ECO:0000256" key="3">
    <source>
        <dbReference type="ARBA" id="ARBA00022679"/>
    </source>
</evidence>
<dbReference type="InterPro" id="IPR029044">
    <property type="entry name" value="Nucleotide-diphossugar_trans"/>
</dbReference>
<evidence type="ECO:0000259" key="4">
    <source>
        <dbReference type="Pfam" id="PF00535"/>
    </source>
</evidence>
<dbReference type="SUPFAM" id="SSF53448">
    <property type="entry name" value="Nucleotide-diphospho-sugar transferases"/>
    <property type="match status" value="1"/>
</dbReference>
<keyword evidence="2" id="KW-0328">Glycosyltransferase</keyword>
<accession>A0ABT0L876</accession>
<keyword evidence="6" id="KW-1185">Reference proteome</keyword>
<dbReference type="InterPro" id="IPR001173">
    <property type="entry name" value="Glyco_trans_2-like"/>
</dbReference>
<gene>
    <name evidence="5" type="ORF">L2764_05230</name>
</gene>
<protein>
    <submittedName>
        <fullName evidence="5">Glycosyltransferase family 2 protein</fullName>
    </submittedName>
</protein>
<comment type="caution">
    <text evidence="5">The sequence shown here is derived from an EMBL/GenBank/DDBJ whole genome shotgun (WGS) entry which is preliminary data.</text>
</comment>
<keyword evidence="3" id="KW-0808">Transferase</keyword>
<dbReference type="Gene3D" id="3.90.550.10">
    <property type="entry name" value="Spore Coat Polysaccharide Biosynthesis Protein SpsA, Chain A"/>
    <property type="match status" value="1"/>
</dbReference>